<name>A0A498K1N3_MALDO</name>
<proteinExistence type="predicted"/>
<feature type="transmembrane region" description="Helical" evidence="1">
    <location>
        <begin position="173"/>
        <end position="191"/>
    </location>
</feature>
<keyword evidence="1" id="KW-0812">Transmembrane</keyword>
<evidence type="ECO:0000256" key="1">
    <source>
        <dbReference type="SAM" id="Phobius"/>
    </source>
</evidence>
<dbReference type="Proteomes" id="UP000290289">
    <property type="component" value="Chromosome 5"/>
</dbReference>
<reference evidence="2 3" key="1">
    <citation type="submission" date="2018-10" db="EMBL/GenBank/DDBJ databases">
        <title>A high-quality apple genome assembly.</title>
        <authorList>
            <person name="Hu J."/>
        </authorList>
    </citation>
    <scope>NUCLEOTIDE SEQUENCE [LARGE SCALE GENOMIC DNA]</scope>
    <source>
        <strain evidence="3">cv. HFTH1</strain>
        <tissue evidence="2">Young leaf</tissue>
    </source>
</reference>
<evidence type="ECO:0000313" key="2">
    <source>
        <dbReference type="EMBL" id="RXH99632.1"/>
    </source>
</evidence>
<organism evidence="2 3">
    <name type="scientific">Malus domestica</name>
    <name type="common">Apple</name>
    <name type="synonym">Pyrus malus</name>
    <dbReference type="NCBI Taxonomy" id="3750"/>
    <lineage>
        <taxon>Eukaryota</taxon>
        <taxon>Viridiplantae</taxon>
        <taxon>Streptophyta</taxon>
        <taxon>Embryophyta</taxon>
        <taxon>Tracheophyta</taxon>
        <taxon>Spermatophyta</taxon>
        <taxon>Magnoliopsida</taxon>
        <taxon>eudicotyledons</taxon>
        <taxon>Gunneridae</taxon>
        <taxon>Pentapetalae</taxon>
        <taxon>rosids</taxon>
        <taxon>fabids</taxon>
        <taxon>Rosales</taxon>
        <taxon>Rosaceae</taxon>
        <taxon>Amygdaloideae</taxon>
        <taxon>Maleae</taxon>
        <taxon>Malus</taxon>
    </lineage>
</organism>
<gene>
    <name evidence="2" type="ORF">DVH24_021434</name>
</gene>
<feature type="non-terminal residue" evidence="2">
    <location>
        <position position="1"/>
    </location>
</feature>
<dbReference type="EMBL" id="RDQH01000331">
    <property type="protein sequence ID" value="RXH99632.1"/>
    <property type="molecule type" value="Genomic_DNA"/>
</dbReference>
<sequence length="364" mass="41179">LKDQTIERLTRQNGENVRLKKRNISDNLWSAIGLRLVFVTGRDTRKDLRLPLGILQSQDCEVDRQTNVVGQSSCFGASSSLQSLLHHAHKITEDKLPKLAIDFELSSSKIHAEFVTGSAIVYQGSTKTEGMKNYLFHFFTSAIQHSESAIRFFTDDILAFLILNSVSACSRKVLFIATWIWTLLVFVWSTVSKGSFVAVDFVQNHGTWRVTSNNMSMICVLRKTNEKGLKTLSFNDKDKIKVPGAFRQSSLCSIVCICQSSEIPILSRKRDYSDVHFLEWIHLGDKDAVNFKYILVVPSTVPHDLFENYCKTNQPNLMWHAIVHISTFSDNNGQRYHSNLLKETKAISQALIHGTTASLTISLY</sequence>
<keyword evidence="3" id="KW-1185">Reference proteome</keyword>
<keyword evidence="1" id="KW-0472">Membrane</keyword>
<evidence type="ECO:0000313" key="3">
    <source>
        <dbReference type="Proteomes" id="UP000290289"/>
    </source>
</evidence>
<dbReference type="AlphaFoldDB" id="A0A498K1N3"/>
<comment type="caution">
    <text evidence="2">The sequence shown here is derived from an EMBL/GenBank/DDBJ whole genome shotgun (WGS) entry which is preliminary data.</text>
</comment>
<accession>A0A498K1N3</accession>
<protein>
    <submittedName>
        <fullName evidence="2">Uncharacterized protein</fullName>
    </submittedName>
</protein>
<keyword evidence="1" id="KW-1133">Transmembrane helix</keyword>